<organism evidence="1 2">
    <name type="scientific">Novosphingobium pokkalii</name>
    <dbReference type="NCBI Taxonomy" id="1770194"/>
    <lineage>
        <taxon>Bacteria</taxon>
        <taxon>Pseudomonadati</taxon>
        <taxon>Pseudomonadota</taxon>
        <taxon>Alphaproteobacteria</taxon>
        <taxon>Sphingomonadales</taxon>
        <taxon>Sphingomonadaceae</taxon>
        <taxon>Novosphingobium</taxon>
    </lineage>
</organism>
<protein>
    <submittedName>
        <fullName evidence="1">Uncharacterized protein</fullName>
    </submittedName>
</protein>
<reference evidence="2" key="1">
    <citation type="journal article" date="2019" name="Int. J. Syst. Evol. Microbiol.">
        <title>The Global Catalogue of Microorganisms (GCM) 10K type strain sequencing project: providing services to taxonomists for standard genome sequencing and annotation.</title>
        <authorList>
            <consortium name="The Broad Institute Genomics Platform"/>
            <consortium name="The Broad Institute Genome Sequencing Center for Infectious Disease"/>
            <person name="Wu L."/>
            <person name="Ma J."/>
        </authorList>
    </citation>
    <scope>NUCLEOTIDE SEQUENCE [LARGE SCALE GENOMIC DNA]</scope>
    <source>
        <strain evidence="2">KCTC 42224</strain>
    </source>
</reference>
<comment type="caution">
    <text evidence="1">The sequence shown here is derived from an EMBL/GenBank/DDBJ whole genome shotgun (WGS) entry which is preliminary data.</text>
</comment>
<gene>
    <name evidence="1" type="ORF">ACFOOT_18075</name>
</gene>
<sequence length="52" mass="5561">MEAYLRAALRSGGVLSPEPGECALQVVAFRGFPKGAEVDTPLVRIEKEGTED</sequence>
<accession>A0ABV7V7E2</accession>
<keyword evidence="2" id="KW-1185">Reference proteome</keyword>
<evidence type="ECO:0000313" key="1">
    <source>
        <dbReference type="EMBL" id="MFC3673334.1"/>
    </source>
</evidence>
<dbReference type="Proteomes" id="UP001595683">
    <property type="component" value="Unassembled WGS sequence"/>
</dbReference>
<proteinExistence type="predicted"/>
<dbReference type="RefSeq" id="WP_191325183.1">
    <property type="nucleotide sequence ID" value="NZ_BMZP01000015.1"/>
</dbReference>
<evidence type="ECO:0000313" key="2">
    <source>
        <dbReference type="Proteomes" id="UP001595683"/>
    </source>
</evidence>
<name>A0ABV7V7E2_9SPHN</name>
<dbReference type="EMBL" id="JBHRYE010000042">
    <property type="protein sequence ID" value="MFC3673334.1"/>
    <property type="molecule type" value="Genomic_DNA"/>
</dbReference>